<comment type="similarity">
    <text evidence="2">Belongs to the janus family.</text>
</comment>
<comment type="function">
    <text evidence="1">JanA and janB regulate somatic sex differentiation.</text>
</comment>
<dbReference type="Gene3D" id="3.50.20.20">
    <property type="entry name" value="Janus/Ocnus"/>
    <property type="match status" value="1"/>
</dbReference>
<evidence type="ECO:0000256" key="4">
    <source>
        <dbReference type="ARBA" id="ARBA00022928"/>
    </source>
</evidence>
<dbReference type="OrthoDB" id="10249612at2759"/>
<dbReference type="Pfam" id="PF05005">
    <property type="entry name" value="Ocnus"/>
    <property type="match status" value="1"/>
</dbReference>
<dbReference type="PANTHER" id="PTHR12258">
    <property type="entry name" value="JANUS-A/JANUS-B"/>
    <property type="match status" value="1"/>
</dbReference>
<dbReference type="GO" id="GO:0005829">
    <property type="term" value="C:cytosol"/>
    <property type="evidence" value="ECO:0007669"/>
    <property type="project" value="TreeGrafter"/>
</dbReference>
<dbReference type="SUPFAM" id="SSF143724">
    <property type="entry name" value="PHP14-like"/>
    <property type="match status" value="1"/>
</dbReference>
<organism evidence="5 6">
    <name type="scientific">Rhynchophorus ferrugineus</name>
    <name type="common">Red palm weevil</name>
    <name type="synonym">Curculio ferrugineus</name>
    <dbReference type="NCBI Taxonomy" id="354439"/>
    <lineage>
        <taxon>Eukaryota</taxon>
        <taxon>Metazoa</taxon>
        <taxon>Ecdysozoa</taxon>
        <taxon>Arthropoda</taxon>
        <taxon>Hexapoda</taxon>
        <taxon>Insecta</taxon>
        <taxon>Pterygota</taxon>
        <taxon>Neoptera</taxon>
        <taxon>Endopterygota</taxon>
        <taxon>Coleoptera</taxon>
        <taxon>Polyphaga</taxon>
        <taxon>Cucujiformia</taxon>
        <taxon>Curculionidae</taxon>
        <taxon>Dryophthorinae</taxon>
        <taxon>Rhynchophorus</taxon>
    </lineage>
</organism>
<gene>
    <name evidence="5" type="ORF">GWI33_004287</name>
</gene>
<keyword evidence="4" id="KW-0726">Sexual differentiation</keyword>
<evidence type="ECO:0000313" key="5">
    <source>
        <dbReference type="EMBL" id="KAF7281764.1"/>
    </source>
</evidence>
<keyword evidence="6" id="KW-1185">Reference proteome</keyword>
<comment type="caution">
    <text evidence="5">The sequence shown here is derived from an EMBL/GenBank/DDBJ whole genome shotgun (WGS) entry which is preliminary data.</text>
</comment>
<sequence length="108" mass="12348">MDLYHKSCQDEEEKPICLSRSPNCGHSNRMTDIFDVVTEEMNAMTENKFKKYKMSVLGGGRINVEKEKKTIEVYGYSVGYGKADHEKTAEVLKTKYPDFTITCSDDGY</sequence>
<dbReference type="GO" id="GO:0007548">
    <property type="term" value="P:sex differentiation"/>
    <property type="evidence" value="ECO:0007669"/>
    <property type="project" value="UniProtKB-KW"/>
</dbReference>
<accession>A0A834IL01</accession>
<evidence type="ECO:0000256" key="3">
    <source>
        <dbReference type="ARBA" id="ARBA00022782"/>
    </source>
</evidence>
<name>A0A834IL01_RHYFE</name>
<reference evidence="5" key="1">
    <citation type="submission" date="2020-08" db="EMBL/GenBank/DDBJ databases">
        <title>Genome sequencing and assembly of the red palm weevil Rhynchophorus ferrugineus.</title>
        <authorList>
            <person name="Dias G.B."/>
            <person name="Bergman C.M."/>
            <person name="Manee M."/>
        </authorList>
    </citation>
    <scope>NUCLEOTIDE SEQUENCE</scope>
    <source>
        <strain evidence="5">AA-2017</strain>
        <tissue evidence="5">Whole larva</tissue>
    </source>
</reference>
<dbReference type="AlphaFoldDB" id="A0A834IL01"/>
<dbReference type="PANTHER" id="PTHR12258:SF5">
    <property type="entry name" value="BCDNA.GH02250-RELATED"/>
    <property type="match status" value="1"/>
</dbReference>
<dbReference type="Proteomes" id="UP000625711">
    <property type="component" value="Unassembled WGS sequence"/>
</dbReference>
<protein>
    <submittedName>
        <fullName evidence="5">Uncharacterized protein</fullName>
    </submittedName>
</protein>
<dbReference type="InterPro" id="IPR007702">
    <property type="entry name" value="Janus"/>
</dbReference>
<evidence type="ECO:0000256" key="2">
    <source>
        <dbReference type="ARBA" id="ARBA00010971"/>
    </source>
</evidence>
<evidence type="ECO:0000313" key="6">
    <source>
        <dbReference type="Proteomes" id="UP000625711"/>
    </source>
</evidence>
<dbReference type="EMBL" id="JAACXV010000225">
    <property type="protein sequence ID" value="KAF7281764.1"/>
    <property type="molecule type" value="Genomic_DNA"/>
</dbReference>
<evidence type="ECO:0000256" key="1">
    <source>
        <dbReference type="ARBA" id="ARBA00002508"/>
    </source>
</evidence>
<dbReference type="InterPro" id="IPR038596">
    <property type="entry name" value="Janus_sf"/>
</dbReference>
<dbReference type="GO" id="GO:0030154">
    <property type="term" value="P:cell differentiation"/>
    <property type="evidence" value="ECO:0007669"/>
    <property type="project" value="UniProtKB-KW"/>
</dbReference>
<proteinExistence type="inferred from homology"/>
<dbReference type="GO" id="GO:0101006">
    <property type="term" value="F:protein histidine phosphatase activity"/>
    <property type="evidence" value="ECO:0007669"/>
    <property type="project" value="TreeGrafter"/>
</dbReference>
<keyword evidence="3" id="KW-0221">Differentiation</keyword>